<dbReference type="InterPro" id="IPR000873">
    <property type="entry name" value="AMP-dep_synth/lig_dom"/>
</dbReference>
<dbReference type="PANTHER" id="PTHR43767:SF8">
    <property type="entry name" value="LONG-CHAIN-FATTY-ACID--COA LIGASE"/>
    <property type="match status" value="1"/>
</dbReference>
<evidence type="ECO:0000256" key="2">
    <source>
        <dbReference type="ARBA" id="ARBA00005005"/>
    </source>
</evidence>
<evidence type="ECO:0000256" key="4">
    <source>
        <dbReference type="ARBA" id="ARBA00023136"/>
    </source>
</evidence>
<organism evidence="10 11">
    <name type="scientific">Vibrio algivorus</name>
    <dbReference type="NCBI Taxonomy" id="1667024"/>
    <lineage>
        <taxon>Bacteria</taxon>
        <taxon>Pseudomonadati</taxon>
        <taxon>Pseudomonadota</taxon>
        <taxon>Gammaproteobacteria</taxon>
        <taxon>Vibrionales</taxon>
        <taxon>Vibrionaceae</taxon>
        <taxon>Vibrio</taxon>
    </lineage>
</organism>
<proteinExistence type="predicted"/>
<keyword evidence="4" id="KW-0472">Membrane</keyword>
<dbReference type="Pfam" id="PF00501">
    <property type="entry name" value="AMP-binding"/>
    <property type="match status" value="1"/>
</dbReference>
<evidence type="ECO:0000256" key="3">
    <source>
        <dbReference type="ARBA" id="ARBA00022598"/>
    </source>
</evidence>
<evidence type="ECO:0000259" key="9">
    <source>
        <dbReference type="Pfam" id="PF13193"/>
    </source>
</evidence>
<accession>A0ABQ6ESW2</accession>
<comment type="pathway">
    <text evidence="2">Lipid metabolism; fatty acid beta-oxidation.</text>
</comment>
<evidence type="ECO:0000256" key="7">
    <source>
        <dbReference type="ARBA" id="ARBA00042773"/>
    </source>
</evidence>
<sequence length="569" mass="63540">MEKPWLKRYPENVPETINPDQYSSLIDMFEQSVQKFADQPAFMNMGSVMTFRKLEERSRAFAAYLQNDLKLKKGDRVALMMPNVLQYPIALFGILRAGMIAVNVNPLYTPRELEHQLNDADAKAIVIVSNFAHTLEKAVENTPIKHVILTSLGQMLPKVKGTAVDFIVKYVKGLVPKYHLPGAISFRKALYKGRRLQYVKPFLEGDDIAFLQYTGGTTGVAKGAILTHRNMVANVLQAKGAYGSLLRDGRETVVTALPLYHVFALTINCLLFMEIGGANLLITNPRDIPTFVKELQKVPFTAITGVNTLFNALVNNEDFKELNFSHLRLSVGGGMAVQRAVADKWINITKCYLLEGYGLTECSPLVAAYPYDLTEYNGSIGLAMPSTEVRIIDDEGNVLGFDQTGELQVRGPQVMEGYWNRAEATKEVITQDGWLSTGDIVRFDDEGFMYIVDRKKDMILVSGFNVYPNEIEDVVALHGKVLEVAAIGQPHDTSGEVVKIYVVKNDSSLTKEELIAHCREHLTGYKIPKIVEFREELPKSNVGKILRRELREENIANLSKSKASPETTA</sequence>
<dbReference type="Pfam" id="PF13193">
    <property type="entry name" value="AMP-binding_C"/>
    <property type="match status" value="1"/>
</dbReference>
<feature type="domain" description="AMP-dependent synthetase/ligase" evidence="8">
    <location>
        <begin position="29"/>
        <end position="419"/>
    </location>
</feature>
<dbReference type="GO" id="GO:0016874">
    <property type="term" value="F:ligase activity"/>
    <property type="evidence" value="ECO:0007669"/>
    <property type="project" value="UniProtKB-KW"/>
</dbReference>
<keyword evidence="11" id="KW-1185">Reference proteome</keyword>
<dbReference type="NCBIfam" id="NF006523">
    <property type="entry name" value="PRK08974.1"/>
    <property type="match status" value="1"/>
</dbReference>
<evidence type="ECO:0000313" key="11">
    <source>
        <dbReference type="Proteomes" id="UP001157156"/>
    </source>
</evidence>
<protein>
    <recommendedName>
        <fullName evidence="6">Long-chain-fatty-acid--CoA ligase</fullName>
        <ecNumber evidence="5">6.2.1.3</ecNumber>
    </recommendedName>
    <alternativeName>
        <fullName evidence="7">Long-chain acyl-CoA synthetase</fullName>
    </alternativeName>
</protein>
<dbReference type="InterPro" id="IPR025110">
    <property type="entry name" value="AMP-bd_C"/>
</dbReference>
<keyword evidence="3 10" id="KW-0436">Ligase</keyword>
<dbReference type="InterPro" id="IPR050237">
    <property type="entry name" value="ATP-dep_AMP-bd_enzyme"/>
</dbReference>
<dbReference type="InterPro" id="IPR020845">
    <property type="entry name" value="AMP-binding_CS"/>
</dbReference>
<dbReference type="RefSeq" id="WP_089123261.1">
    <property type="nucleotide sequence ID" value="NZ_BSPV01000009.1"/>
</dbReference>
<dbReference type="CDD" id="cd05936">
    <property type="entry name" value="FC-FACS_FadD_like"/>
    <property type="match status" value="1"/>
</dbReference>
<evidence type="ECO:0000256" key="1">
    <source>
        <dbReference type="ARBA" id="ARBA00004170"/>
    </source>
</evidence>
<evidence type="ECO:0000259" key="8">
    <source>
        <dbReference type="Pfam" id="PF00501"/>
    </source>
</evidence>
<dbReference type="EMBL" id="BSPV01000009">
    <property type="protein sequence ID" value="GLT15720.1"/>
    <property type="molecule type" value="Genomic_DNA"/>
</dbReference>
<dbReference type="PANTHER" id="PTHR43767">
    <property type="entry name" value="LONG-CHAIN-FATTY-ACID--COA LIGASE"/>
    <property type="match status" value="1"/>
</dbReference>
<feature type="domain" description="AMP-binding enzyme C-terminal" evidence="9">
    <location>
        <begin position="470"/>
        <end position="544"/>
    </location>
</feature>
<dbReference type="EC" id="6.2.1.3" evidence="5"/>
<evidence type="ECO:0000256" key="6">
    <source>
        <dbReference type="ARBA" id="ARBA00039545"/>
    </source>
</evidence>
<name>A0ABQ6ESW2_9VIBR</name>
<evidence type="ECO:0000256" key="5">
    <source>
        <dbReference type="ARBA" id="ARBA00026121"/>
    </source>
</evidence>
<comment type="caution">
    <text evidence="10">The sequence shown here is derived from an EMBL/GenBank/DDBJ whole genome shotgun (WGS) entry which is preliminary data.</text>
</comment>
<dbReference type="Proteomes" id="UP001157156">
    <property type="component" value="Unassembled WGS sequence"/>
</dbReference>
<dbReference type="Gene3D" id="3.40.50.12780">
    <property type="entry name" value="N-terminal domain of ligase-like"/>
    <property type="match status" value="1"/>
</dbReference>
<dbReference type="PROSITE" id="PS00455">
    <property type="entry name" value="AMP_BINDING"/>
    <property type="match status" value="1"/>
</dbReference>
<dbReference type="InterPro" id="IPR042099">
    <property type="entry name" value="ANL_N_sf"/>
</dbReference>
<dbReference type="Gene3D" id="3.30.300.30">
    <property type="match status" value="1"/>
</dbReference>
<gene>
    <name evidence="10" type="ORF">GCM10007931_26950</name>
</gene>
<dbReference type="SUPFAM" id="SSF56801">
    <property type="entry name" value="Acetyl-CoA synthetase-like"/>
    <property type="match status" value="1"/>
</dbReference>
<dbReference type="InterPro" id="IPR045851">
    <property type="entry name" value="AMP-bd_C_sf"/>
</dbReference>
<comment type="subcellular location">
    <subcellularLocation>
        <location evidence="1">Membrane</location>
        <topology evidence="1">Peripheral membrane protein</topology>
    </subcellularLocation>
</comment>
<evidence type="ECO:0000313" key="10">
    <source>
        <dbReference type="EMBL" id="GLT15720.1"/>
    </source>
</evidence>
<reference evidence="11" key="1">
    <citation type="journal article" date="2019" name="Int. J. Syst. Evol. Microbiol.">
        <title>The Global Catalogue of Microorganisms (GCM) 10K type strain sequencing project: providing services to taxonomists for standard genome sequencing and annotation.</title>
        <authorList>
            <consortium name="The Broad Institute Genomics Platform"/>
            <consortium name="The Broad Institute Genome Sequencing Center for Infectious Disease"/>
            <person name="Wu L."/>
            <person name="Ma J."/>
        </authorList>
    </citation>
    <scope>NUCLEOTIDE SEQUENCE [LARGE SCALE GENOMIC DNA]</scope>
    <source>
        <strain evidence="11">NBRC 111146</strain>
    </source>
</reference>